<reference evidence="2" key="1">
    <citation type="submission" date="2014-03" db="EMBL/GenBank/DDBJ databases">
        <title>The Genome Sequence of Puccinia striiformis f. sp. tritici PST-78.</title>
        <authorList>
            <consortium name="The Broad Institute Genome Sequencing Platform"/>
            <person name="Cuomo C."/>
            <person name="Hulbert S."/>
            <person name="Chen X."/>
            <person name="Walker B."/>
            <person name="Young S.K."/>
            <person name="Zeng Q."/>
            <person name="Gargeya S."/>
            <person name="Fitzgerald M."/>
            <person name="Haas B."/>
            <person name="Abouelleil A."/>
            <person name="Alvarado L."/>
            <person name="Arachchi H.M."/>
            <person name="Berlin A.M."/>
            <person name="Chapman S.B."/>
            <person name="Goldberg J."/>
            <person name="Griggs A."/>
            <person name="Gujja S."/>
            <person name="Hansen M."/>
            <person name="Howarth C."/>
            <person name="Imamovic A."/>
            <person name="Larimer J."/>
            <person name="McCowan C."/>
            <person name="Montmayeur A."/>
            <person name="Murphy C."/>
            <person name="Neiman D."/>
            <person name="Pearson M."/>
            <person name="Priest M."/>
            <person name="Roberts A."/>
            <person name="Saif S."/>
            <person name="Shea T."/>
            <person name="Sisk P."/>
            <person name="Sykes S."/>
            <person name="Wortman J."/>
            <person name="Nusbaum C."/>
            <person name="Birren B."/>
        </authorList>
    </citation>
    <scope>NUCLEOTIDE SEQUENCE [LARGE SCALE GENOMIC DNA]</scope>
    <source>
        <strain evidence="2">race PST-78</strain>
    </source>
</reference>
<evidence type="ECO:0000313" key="2">
    <source>
        <dbReference type="Proteomes" id="UP000054564"/>
    </source>
</evidence>
<dbReference type="AlphaFoldDB" id="A0A0L0VF91"/>
<keyword evidence="2" id="KW-1185">Reference proteome</keyword>
<dbReference type="Proteomes" id="UP000054564">
    <property type="component" value="Unassembled WGS sequence"/>
</dbReference>
<evidence type="ECO:0000313" key="1">
    <source>
        <dbReference type="EMBL" id="KNE97945.1"/>
    </source>
</evidence>
<proteinExistence type="predicted"/>
<accession>A0A0L0VF91</accession>
<dbReference type="STRING" id="1165861.A0A0L0VF91"/>
<organism evidence="1 2">
    <name type="scientific">Puccinia striiformis f. sp. tritici PST-78</name>
    <dbReference type="NCBI Taxonomy" id="1165861"/>
    <lineage>
        <taxon>Eukaryota</taxon>
        <taxon>Fungi</taxon>
        <taxon>Dikarya</taxon>
        <taxon>Basidiomycota</taxon>
        <taxon>Pucciniomycotina</taxon>
        <taxon>Pucciniomycetes</taxon>
        <taxon>Pucciniales</taxon>
        <taxon>Pucciniaceae</taxon>
        <taxon>Puccinia</taxon>
    </lineage>
</organism>
<protein>
    <submittedName>
        <fullName evidence="1">Uncharacterized protein</fullName>
    </submittedName>
</protein>
<comment type="caution">
    <text evidence="1">The sequence shown here is derived from an EMBL/GenBank/DDBJ whole genome shotgun (WGS) entry which is preliminary data.</text>
</comment>
<name>A0A0L0VF91_9BASI</name>
<sequence>MNQQELEYSLILLTKNTTKTEISSSESNLLADHFLNHRWNSIIKHPKLKNYFSLGQKHQLSLRSSSPGAASGQEEEIEEEEQLIKLVFIATLLLDLIDPIIWEFWSGLAQIDNDLEGVLEFQIDAYRIGVLSNPDLWISNLNEWLKAVHLLNQTIDKLRTIGPQLFFSQLFFCWDSEGHVQVQSNFGNWKW</sequence>
<gene>
    <name evidence="1" type="ORF">PSTG_08817</name>
</gene>
<dbReference type="EMBL" id="AJIL01000062">
    <property type="protein sequence ID" value="KNE97945.1"/>
    <property type="molecule type" value="Genomic_DNA"/>
</dbReference>